<dbReference type="Proteomes" id="UP000292855">
    <property type="component" value="Unassembled WGS sequence"/>
</dbReference>
<proteinExistence type="predicted"/>
<reference evidence="1 2" key="1">
    <citation type="submission" date="2019-02" db="EMBL/GenBank/DDBJ databases">
        <authorList>
            <person name="Li Y."/>
        </authorList>
    </citation>
    <scope>NUCLEOTIDE SEQUENCE [LARGE SCALE GENOMIC DNA]</scope>
    <source>
        <strain evidence="1 2">30C10-4-7</strain>
    </source>
</reference>
<dbReference type="AlphaFoldDB" id="A0A4Q6XWQ4"/>
<evidence type="ECO:0000313" key="2">
    <source>
        <dbReference type="Proteomes" id="UP000292855"/>
    </source>
</evidence>
<comment type="caution">
    <text evidence="1">The sequence shown here is derived from an EMBL/GenBank/DDBJ whole genome shotgun (WGS) entry which is preliminary data.</text>
</comment>
<gene>
    <name evidence="1" type="ORF">EWE74_05080</name>
</gene>
<sequence>MSYHAIENLVEDAVHLIEQSNLPVKEQRNIVYNLYQFQNRFDTNYTVLRCSPFLERISFLQKLPLDQHPDFKKDPNYFHNLDASGWIYAEVGLADDHAVVYHEDGFIFPEYGSRTWKRLVEDGQWKEATEEPQPLPIFILIANMIALAEKHGHTLLMHNFYLAFLNAYLEFDIGTADGMPERFEDWVYNTELLKLRELFVQHSLLKIKKKETEFEIPTLSSELSYDIEPDKQAKIEFLMDSKKTVEKIHSVYLKAEKALKELPQKIKAIEDSARQEMENKGWIFVSAYEEKRLETYKLLWYRDIPSGSTTHRIFTEIILEIKLSSVVAKQYVQHGLLLKWQEKPISEDVSDAHFEVNPFEFIDDKNLEKKLNFLGLWVLPFKSKQDILLKSFALFLHYLVPLDTIYLHKIDAAFPEPFFSKPYLSYISIFESDKPISEFLLIANLYSISLLFIYKLVQEGKIREALEINDIQEARLTDRFREGIVWYKESYAPYIRAVKAGQMPALPKLFKRK</sequence>
<protein>
    <submittedName>
        <fullName evidence="1">Uncharacterized protein</fullName>
    </submittedName>
</protein>
<organism evidence="1 2">
    <name type="scientific">Sphingobacterium corticibacterium</name>
    <dbReference type="NCBI Taxonomy" id="2484746"/>
    <lineage>
        <taxon>Bacteria</taxon>
        <taxon>Pseudomonadati</taxon>
        <taxon>Bacteroidota</taxon>
        <taxon>Sphingobacteriia</taxon>
        <taxon>Sphingobacteriales</taxon>
        <taxon>Sphingobacteriaceae</taxon>
        <taxon>Sphingobacterium</taxon>
    </lineage>
</organism>
<dbReference type="OrthoDB" id="1446882at2"/>
<dbReference type="EMBL" id="SGIT01000001">
    <property type="protein sequence ID" value="RZF62182.1"/>
    <property type="molecule type" value="Genomic_DNA"/>
</dbReference>
<name>A0A4Q6XWQ4_9SPHI</name>
<accession>A0A4Q6XWQ4</accession>
<keyword evidence="2" id="KW-1185">Reference proteome</keyword>
<dbReference type="RefSeq" id="WP_130140411.1">
    <property type="nucleotide sequence ID" value="NZ_SGIT01000001.1"/>
</dbReference>
<evidence type="ECO:0000313" key="1">
    <source>
        <dbReference type="EMBL" id="RZF62182.1"/>
    </source>
</evidence>